<keyword evidence="2" id="KW-1185">Reference proteome</keyword>
<reference evidence="1 2" key="1">
    <citation type="submission" date="2024-09" db="EMBL/GenBank/DDBJ databases">
        <authorList>
            <person name="Sun Q."/>
            <person name="Mori K."/>
        </authorList>
    </citation>
    <scope>NUCLEOTIDE SEQUENCE [LARGE SCALE GENOMIC DNA]</scope>
    <source>
        <strain evidence="1 2">CGMCC 1.9126</strain>
    </source>
</reference>
<dbReference type="Proteomes" id="UP001589738">
    <property type="component" value="Unassembled WGS sequence"/>
</dbReference>
<dbReference type="RefSeq" id="WP_377058977.1">
    <property type="nucleotide sequence ID" value="NZ_JBHLUU010000124.1"/>
</dbReference>
<evidence type="ECO:0000313" key="1">
    <source>
        <dbReference type="EMBL" id="MFC0477676.1"/>
    </source>
</evidence>
<organism evidence="1 2">
    <name type="scientific">Robertmurraya beringensis</name>
    <dbReference type="NCBI Taxonomy" id="641660"/>
    <lineage>
        <taxon>Bacteria</taxon>
        <taxon>Bacillati</taxon>
        <taxon>Bacillota</taxon>
        <taxon>Bacilli</taxon>
        <taxon>Bacillales</taxon>
        <taxon>Bacillaceae</taxon>
        <taxon>Robertmurraya</taxon>
    </lineage>
</organism>
<gene>
    <name evidence="1" type="ORF">ACFFHF_21030</name>
</gene>
<evidence type="ECO:0000313" key="2">
    <source>
        <dbReference type="Proteomes" id="UP001589738"/>
    </source>
</evidence>
<protein>
    <submittedName>
        <fullName evidence="1">Uncharacterized protein</fullName>
    </submittedName>
</protein>
<accession>A0ABV6L033</accession>
<dbReference type="EMBL" id="JBHLUU010000124">
    <property type="protein sequence ID" value="MFC0477676.1"/>
    <property type="molecule type" value="Genomic_DNA"/>
</dbReference>
<name>A0ABV6L033_9BACI</name>
<proteinExistence type="predicted"/>
<sequence length="299" mass="34508">MAYIIENMNLLKKDKLEKISILVKNERISTITNEMKNYSYVKMNASGYITTNPHIIFDPKIPTLTSFSDMKSYMTERFLKRGCTTFLTYVSVSQEKKLKTSLKQAKMGLLSSPIDYVIGVKIPLSALTPSFIRTTKREKVPVFIEFSSVDELKEKPWGWIREAMFPYNSPLIPCFQMDGEREKKRAKQVWNEIMAKHNIANIREELIQGEPLTQEALHKIGILPLKSHLHAGSEVSYNFYRKSSEIINIDEKSLFLYHSDRLLVTVHKGEVIRAGDKVWFRSGYGEHVIIKTPSFFTGE</sequence>
<comment type="caution">
    <text evidence="1">The sequence shown here is derived from an EMBL/GenBank/DDBJ whole genome shotgun (WGS) entry which is preliminary data.</text>
</comment>